<evidence type="ECO:0000313" key="2">
    <source>
        <dbReference type="EMBL" id="MER6266755.1"/>
    </source>
</evidence>
<name>A0ABV1T9N7_9ACTN</name>
<feature type="region of interest" description="Disordered" evidence="1">
    <location>
        <begin position="1"/>
        <end position="23"/>
    </location>
</feature>
<keyword evidence="3" id="KW-1185">Reference proteome</keyword>
<evidence type="ECO:0000256" key="1">
    <source>
        <dbReference type="SAM" id="MobiDB-lite"/>
    </source>
</evidence>
<dbReference type="Proteomes" id="UP001490365">
    <property type="component" value="Unassembled WGS sequence"/>
</dbReference>
<evidence type="ECO:0000313" key="3">
    <source>
        <dbReference type="Proteomes" id="UP001490365"/>
    </source>
</evidence>
<dbReference type="EMBL" id="JBEOZM010000002">
    <property type="protein sequence ID" value="MER6266755.1"/>
    <property type="molecule type" value="Genomic_DNA"/>
</dbReference>
<protein>
    <submittedName>
        <fullName evidence="2">Uncharacterized protein</fullName>
    </submittedName>
</protein>
<sequence>MTTVPAVPAGLAPDRGWAAEPSGHGRTTAGFHLRRGGVTVDVCLERCAVGRLRDAYPAGARDLEVRVGAGCPDGLLPALLRSLTAAVLAADPHCRRVVLAVPVGDRGGLTAAESAGYRYAVDVDLGTDELALLVAEPDWVTGTDIDLDRVPGA</sequence>
<dbReference type="RefSeq" id="WP_351955427.1">
    <property type="nucleotide sequence ID" value="NZ_JBEOZM010000002.1"/>
</dbReference>
<dbReference type="Gene3D" id="3.40.630.30">
    <property type="match status" value="1"/>
</dbReference>
<proteinExistence type="predicted"/>
<gene>
    <name evidence="2" type="ORF">ABT211_05575</name>
</gene>
<accession>A0ABV1T9N7</accession>
<organism evidence="2 3">
    <name type="scientific">Streptomyces sp. 900105755</name>
    <dbReference type="NCBI Taxonomy" id="3154389"/>
    <lineage>
        <taxon>Bacteria</taxon>
        <taxon>Bacillati</taxon>
        <taxon>Actinomycetota</taxon>
        <taxon>Actinomycetes</taxon>
        <taxon>Kitasatosporales</taxon>
        <taxon>Streptomycetaceae</taxon>
        <taxon>Streptomyces</taxon>
    </lineage>
</organism>
<comment type="caution">
    <text evidence="2">The sequence shown here is derived from an EMBL/GenBank/DDBJ whole genome shotgun (WGS) entry which is preliminary data.</text>
</comment>
<reference evidence="2 3" key="1">
    <citation type="submission" date="2024-06" db="EMBL/GenBank/DDBJ databases">
        <title>The Natural Products Discovery Center: Release of the First 8490 Sequenced Strains for Exploring Actinobacteria Biosynthetic Diversity.</title>
        <authorList>
            <person name="Kalkreuter E."/>
            <person name="Kautsar S.A."/>
            <person name="Yang D."/>
            <person name="Bader C.D."/>
            <person name="Teijaro C.N."/>
            <person name="Fluegel L."/>
            <person name="Davis C.M."/>
            <person name="Simpson J.R."/>
            <person name="Lauterbach L."/>
            <person name="Steele A.D."/>
            <person name="Gui C."/>
            <person name="Meng S."/>
            <person name="Li G."/>
            <person name="Viehrig K."/>
            <person name="Ye F."/>
            <person name="Su P."/>
            <person name="Kiefer A.F."/>
            <person name="Nichols A."/>
            <person name="Cepeda A.J."/>
            <person name="Yan W."/>
            <person name="Fan B."/>
            <person name="Jiang Y."/>
            <person name="Adhikari A."/>
            <person name="Zheng C.-J."/>
            <person name="Schuster L."/>
            <person name="Cowan T.M."/>
            <person name="Smanski M.J."/>
            <person name="Chevrette M.G."/>
            <person name="De Carvalho L.P.S."/>
            <person name="Shen B."/>
        </authorList>
    </citation>
    <scope>NUCLEOTIDE SEQUENCE [LARGE SCALE GENOMIC DNA]</scope>
    <source>
        <strain evidence="2 3">NPDC001694</strain>
    </source>
</reference>